<feature type="signal peptide" evidence="1">
    <location>
        <begin position="1"/>
        <end position="21"/>
    </location>
</feature>
<feature type="chain" id="PRO_5012214899" description="NACHT domain-containing protein" evidence="1">
    <location>
        <begin position="22"/>
        <end position="318"/>
    </location>
</feature>
<keyword evidence="3" id="KW-1185">Reference proteome</keyword>
<proteinExistence type="predicted"/>
<reference evidence="2 3" key="1">
    <citation type="submission" date="2016-07" db="EMBL/GenBank/DDBJ databases">
        <title>Pervasive Adenine N6-methylation of Active Genes in Fungi.</title>
        <authorList>
            <consortium name="DOE Joint Genome Institute"/>
            <person name="Mondo S.J."/>
            <person name="Dannebaum R.O."/>
            <person name="Kuo R.C."/>
            <person name="Labutti K."/>
            <person name="Haridas S."/>
            <person name="Kuo A."/>
            <person name="Salamov A."/>
            <person name="Ahrendt S.R."/>
            <person name="Lipzen A."/>
            <person name="Sullivan W."/>
            <person name="Andreopoulos W.B."/>
            <person name="Clum A."/>
            <person name="Lindquist E."/>
            <person name="Daum C."/>
            <person name="Ramamoorthy G.K."/>
            <person name="Gryganskyi A."/>
            <person name="Culley D."/>
            <person name="Magnuson J.K."/>
            <person name="James T.Y."/>
            <person name="O'Malley M.A."/>
            <person name="Stajich J.E."/>
            <person name="Spatafora J.W."/>
            <person name="Visel A."/>
            <person name="Grigoriev I.V."/>
        </authorList>
    </citation>
    <scope>NUCLEOTIDE SEQUENCE [LARGE SCALE GENOMIC DNA]</scope>
    <source>
        <strain evidence="2 3">CBS 129021</strain>
    </source>
</reference>
<evidence type="ECO:0008006" key="4">
    <source>
        <dbReference type="Google" id="ProtNLM"/>
    </source>
</evidence>
<organism evidence="2 3">
    <name type="scientific">Pseudomassariella vexata</name>
    <dbReference type="NCBI Taxonomy" id="1141098"/>
    <lineage>
        <taxon>Eukaryota</taxon>
        <taxon>Fungi</taxon>
        <taxon>Dikarya</taxon>
        <taxon>Ascomycota</taxon>
        <taxon>Pezizomycotina</taxon>
        <taxon>Sordariomycetes</taxon>
        <taxon>Xylariomycetidae</taxon>
        <taxon>Amphisphaeriales</taxon>
        <taxon>Pseudomassariaceae</taxon>
        <taxon>Pseudomassariella</taxon>
    </lineage>
</organism>
<evidence type="ECO:0000256" key="1">
    <source>
        <dbReference type="SAM" id="SignalP"/>
    </source>
</evidence>
<keyword evidence="1" id="KW-0732">Signal</keyword>
<dbReference type="AlphaFoldDB" id="A0A1Y2E6I0"/>
<gene>
    <name evidence="2" type="ORF">BCR38DRAFT_407186</name>
</gene>
<dbReference type="Proteomes" id="UP000193689">
    <property type="component" value="Unassembled WGS sequence"/>
</dbReference>
<evidence type="ECO:0000313" key="2">
    <source>
        <dbReference type="EMBL" id="ORY67183.1"/>
    </source>
</evidence>
<accession>A0A1Y2E6I0</accession>
<dbReference type="OrthoDB" id="5086500at2759"/>
<protein>
    <recommendedName>
        <fullName evidence="4">NACHT domain-containing protein</fullName>
    </recommendedName>
</protein>
<dbReference type="GeneID" id="63774350"/>
<sequence>MIDRYHLILLLAKVLVPRFFSHPGFESGSQDDEQELLDTEDNFSKAVEELRDETRYLTVAKTQRNFRSRIAIVAHKTRVLLQESAEIKHHTASESAQTRTEKFLLTKEIEDLDVDSADQQSKQRLFPNLKYEGMNDCMNLIPYSHYRIFDGDIKNFAAGSDTDENGDESDVHHRAQPDEDCTTNMISKCSYTGQLSLIPRILNTAQHQGPLMLPSPSNLHLRPNIHDETLSAQLILVWKDYDSNGSDVELETTLTEALDTTPSFFCLFIDGLDEVSQEYKAFRLLQRMDTPRSVPNAKLCVSGCPEPAIRRTSRDPRI</sequence>
<comment type="caution">
    <text evidence="2">The sequence shown here is derived from an EMBL/GenBank/DDBJ whole genome shotgun (WGS) entry which is preliminary data.</text>
</comment>
<name>A0A1Y2E6I0_9PEZI</name>
<dbReference type="EMBL" id="MCFJ01000004">
    <property type="protein sequence ID" value="ORY67183.1"/>
    <property type="molecule type" value="Genomic_DNA"/>
</dbReference>
<dbReference type="InParanoid" id="A0A1Y2E6I0"/>
<dbReference type="RefSeq" id="XP_040717807.1">
    <property type="nucleotide sequence ID" value="XM_040858138.1"/>
</dbReference>
<dbReference type="STRING" id="1141098.A0A1Y2E6I0"/>
<evidence type="ECO:0000313" key="3">
    <source>
        <dbReference type="Proteomes" id="UP000193689"/>
    </source>
</evidence>